<dbReference type="PANTHER" id="PTHR22911:SF76">
    <property type="entry name" value="EAMA DOMAIN-CONTAINING PROTEIN"/>
    <property type="match status" value="1"/>
</dbReference>
<organism evidence="3 4">
    <name type="scientific">candidate division MSBL1 archaeon SCGC-AAA382C18</name>
    <dbReference type="NCBI Taxonomy" id="1698281"/>
    <lineage>
        <taxon>Archaea</taxon>
        <taxon>Methanobacteriati</taxon>
        <taxon>Methanobacteriota</taxon>
        <taxon>candidate division MSBL1</taxon>
    </lineage>
</organism>
<feature type="domain" description="EamA" evidence="2">
    <location>
        <begin position="150"/>
        <end position="282"/>
    </location>
</feature>
<dbReference type="Pfam" id="PF00892">
    <property type="entry name" value="EamA"/>
    <property type="match status" value="2"/>
</dbReference>
<keyword evidence="1" id="KW-0472">Membrane</keyword>
<feature type="transmembrane region" description="Helical" evidence="1">
    <location>
        <begin position="267"/>
        <end position="283"/>
    </location>
</feature>
<name>A0A133VK75_9EURY</name>
<feature type="domain" description="EamA" evidence="2">
    <location>
        <begin position="16"/>
        <end position="138"/>
    </location>
</feature>
<gene>
    <name evidence="3" type="ORF">AKJ52_01490</name>
</gene>
<evidence type="ECO:0000313" key="4">
    <source>
        <dbReference type="Proteomes" id="UP000070404"/>
    </source>
</evidence>
<evidence type="ECO:0000256" key="1">
    <source>
        <dbReference type="SAM" id="Phobius"/>
    </source>
</evidence>
<reference evidence="3 4" key="1">
    <citation type="journal article" date="2016" name="Sci. Rep.">
        <title>Metabolic traits of an uncultured archaeal lineage -MSBL1- from brine pools of the Red Sea.</title>
        <authorList>
            <person name="Mwirichia R."/>
            <person name="Alam I."/>
            <person name="Rashid M."/>
            <person name="Vinu M."/>
            <person name="Ba-Alawi W."/>
            <person name="Anthony Kamau A."/>
            <person name="Kamanda Ngugi D."/>
            <person name="Goker M."/>
            <person name="Klenk H.P."/>
            <person name="Bajic V."/>
            <person name="Stingl U."/>
        </authorList>
    </citation>
    <scope>NUCLEOTIDE SEQUENCE [LARGE SCALE GENOMIC DNA]</scope>
    <source>
        <strain evidence="3">SCGC-AAA382C18</strain>
    </source>
</reference>
<feature type="transmembrane region" description="Helical" evidence="1">
    <location>
        <begin position="242"/>
        <end position="261"/>
    </location>
</feature>
<dbReference type="InterPro" id="IPR000620">
    <property type="entry name" value="EamA_dom"/>
</dbReference>
<feature type="transmembrane region" description="Helical" evidence="1">
    <location>
        <begin position="179"/>
        <end position="200"/>
    </location>
</feature>
<dbReference type="SUPFAM" id="SSF103481">
    <property type="entry name" value="Multidrug resistance efflux transporter EmrE"/>
    <property type="match status" value="2"/>
</dbReference>
<evidence type="ECO:0000313" key="3">
    <source>
        <dbReference type="EMBL" id="KXB06845.1"/>
    </source>
</evidence>
<dbReference type="PANTHER" id="PTHR22911">
    <property type="entry name" value="ACYL-MALONYL CONDENSING ENZYME-RELATED"/>
    <property type="match status" value="1"/>
</dbReference>
<feature type="transmembrane region" description="Helical" evidence="1">
    <location>
        <begin position="146"/>
        <end position="167"/>
    </location>
</feature>
<dbReference type="EMBL" id="LHYF01000021">
    <property type="protein sequence ID" value="KXB06845.1"/>
    <property type="molecule type" value="Genomic_DNA"/>
</dbReference>
<feature type="transmembrane region" description="Helical" evidence="1">
    <location>
        <begin position="34"/>
        <end position="56"/>
    </location>
</feature>
<dbReference type="GO" id="GO:0016020">
    <property type="term" value="C:membrane"/>
    <property type="evidence" value="ECO:0007669"/>
    <property type="project" value="InterPro"/>
</dbReference>
<evidence type="ECO:0000259" key="2">
    <source>
        <dbReference type="Pfam" id="PF00892"/>
    </source>
</evidence>
<keyword evidence="1" id="KW-0812">Transmembrane</keyword>
<keyword evidence="4" id="KW-1185">Reference proteome</keyword>
<feature type="transmembrane region" description="Helical" evidence="1">
    <location>
        <begin position="7"/>
        <end position="28"/>
    </location>
</feature>
<feature type="transmembrane region" description="Helical" evidence="1">
    <location>
        <begin position="68"/>
        <end position="87"/>
    </location>
</feature>
<protein>
    <recommendedName>
        <fullName evidence="2">EamA domain-containing protein</fullName>
    </recommendedName>
</protein>
<proteinExistence type="predicted"/>
<dbReference type="AlphaFoldDB" id="A0A133VK75"/>
<keyword evidence="1" id="KW-1133">Transmembrane helix</keyword>
<feature type="transmembrane region" description="Helical" evidence="1">
    <location>
        <begin position="212"/>
        <end position="230"/>
    </location>
</feature>
<comment type="caution">
    <text evidence="3">The sequence shown here is derived from an EMBL/GenBank/DDBJ whole genome shotgun (WGS) entry which is preliminary data.</text>
</comment>
<sequence>MFSEKFAARFALPFSIVAVSFAAIFIRFSNANPISIAFHRMFFSTLIFLPLVYYYFEEFLMISRRQWIILAGVGFLLGSHMAAWISSLEYTSVASSVVLVTSHPLLVSWLSSRYLDEETTKKGYFGIIIALAGITIMAFSDYRVSGWSLFGDFLAITGMVLVSGYIIKGRQMRKKLSVVPYVFIVYGFSSIFLAIFSIGVPQTFQIYPAREYILFLALAIIPTMMGHTVYNWTLKFVKARIASISLLGEPIGSSILAFIILSEVPPRLTIIGAIVALFGIYLCQRYG</sequence>
<dbReference type="InterPro" id="IPR037185">
    <property type="entry name" value="EmrE-like"/>
</dbReference>
<accession>A0A133VK75</accession>
<dbReference type="Proteomes" id="UP000070404">
    <property type="component" value="Unassembled WGS sequence"/>
</dbReference>
<feature type="transmembrane region" description="Helical" evidence="1">
    <location>
        <begin position="93"/>
        <end position="111"/>
    </location>
</feature>
<feature type="transmembrane region" description="Helical" evidence="1">
    <location>
        <begin position="123"/>
        <end position="140"/>
    </location>
</feature>